<proteinExistence type="predicted"/>
<comment type="caution">
    <text evidence="2">The sequence shown here is derived from an EMBL/GenBank/DDBJ whole genome shotgun (WGS) entry which is preliminary data.</text>
</comment>
<gene>
    <name evidence="2" type="ORF">DB31_1571</name>
</gene>
<organism evidence="2 3">
    <name type="scientific">Hyalangium minutum</name>
    <dbReference type="NCBI Taxonomy" id="394096"/>
    <lineage>
        <taxon>Bacteria</taxon>
        <taxon>Pseudomonadati</taxon>
        <taxon>Myxococcota</taxon>
        <taxon>Myxococcia</taxon>
        <taxon>Myxococcales</taxon>
        <taxon>Cystobacterineae</taxon>
        <taxon>Archangiaceae</taxon>
        <taxon>Hyalangium</taxon>
    </lineage>
</organism>
<dbReference type="AlphaFoldDB" id="A0A085WCP2"/>
<name>A0A085WCP2_9BACT</name>
<dbReference type="EMBL" id="JMCB01000012">
    <property type="protein sequence ID" value="KFE65455.1"/>
    <property type="molecule type" value="Genomic_DNA"/>
</dbReference>
<accession>A0A085WCP2</accession>
<keyword evidence="2" id="KW-0449">Lipoprotein</keyword>
<keyword evidence="3" id="KW-1185">Reference proteome</keyword>
<dbReference type="STRING" id="394096.DB31_1571"/>
<evidence type="ECO:0000313" key="3">
    <source>
        <dbReference type="Proteomes" id="UP000028725"/>
    </source>
</evidence>
<evidence type="ECO:0000313" key="2">
    <source>
        <dbReference type="EMBL" id="KFE65455.1"/>
    </source>
</evidence>
<protein>
    <submittedName>
        <fullName evidence="2">Putative lipoprotein</fullName>
    </submittedName>
</protein>
<dbReference type="PROSITE" id="PS51257">
    <property type="entry name" value="PROKAR_LIPOPROTEIN"/>
    <property type="match status" value="1"/>
</dbReference>
<reference evidence="2 3" key="1">
    <citation type="submission" date="2014-04" db="EMBL/GenBank/DDBJ databases">
        <title>Genome assembly of Hyalangium minutum DSM 14724.</title>
        <authorList>
            <person name="Sharma G."/>
            <person name="Subramanian S."/>
        </authorList>
    </citation>
    <scope>NUCLEOTIDE SEQUENCE [LARGE SCALE GENOMIC DNA]</scope>
    <source>
        <strain evidence="2 3">DSM 14724</strain>
    </source>
</reference>
<dbReference type="OrthoDB" id="5516665at2"/>
<evidence type="ECO:0000256" key="1">
    <source>
        <dbReference type="SAM" id="MobiDB-lite"/>
    </source>
</evidence>
<dbReference type="Proteomes" id="UP000028725">
    <property type="component" value="Unassembled WGS sequence"/>
</dbReference>
<feature type="region of interest" description="Disordered" evidence="1">
    <location>
        <begin position="179"/>
        <end position="199"/>
    </location>
</feature>
<sequence>MKWKRGMAGALMLAVGCAPMQAERRVERGPLLRTYSKEVTLGERTLAADVEAKWPTLQLRFVSSEVCRSEQHEEFVENLITEHYEPSAGPAISAGAANTAVGAGLLLARPLFSTEPNRDTIDREGRYGASSQKAATVWGVALLSLGVPALITGIIQTARAGEETQTRKADAVVSLREESCHPQPATGTVEFAGGPGTPPEPRALTNGTLELTADELRGMSFTGVLVGGEPAVISEEDQELLATFRACSRLLSEPLEPTALEQDEAEHLQALRRRVLACRVLPGAPVEERVKQLDAALAAKGTSPEPTDAPTVNSFEDAVAAYPQALKLSEGSPDLEKLQEPERLVGQAVLLRGVLERREEQNIAVVQVGGMRVLVFVAPDRLWAQDFPRGSRVELVGVVMGQQRLGSLEAPLVRAVWMRTAL</sequence>
<dbReference type="RefSeq" id="WP_044193287.1">
    <property type="nucleotide sequence ID" value="NZ_JMCB01000012.1"/>
</dbReference>